<gene>
    <name evidence="3" type="ORF">IV203_026930</name>
</gene>
<protein>
    <submittedName>
        <fullName evidence="3">Helicase domain protein</fullName>
    </submittedName>
</protein>
<evidence type="ECO:0000256" key="1">
    <source>
        <dbReference type="SAM" id="MobiDB-lite"/>
    </source>
</evidence>
<dbReference type="PANTHER" id="PTHR33418">
    <property type="entry name" value="HELICASE-ASSOCIATED"/>
    <property type="match status" value="1"/>
</dbReference>
<name>A0A9K3Q0F6_9STRA</name>
<feature type="domain" description="Helicase-associated" evidence="2">
    <location>
        <begin position="225"/>
        <end position="293"/>
    </location>
</feature>
<comment type="caution">
    <text evidence="3">The sequence shown here is derived from an EMBL/GenBank/DDBJ whole genome shotgun (WGS) entry which is preliminary data.</text>
</comment>
<feature type="compositionally biased region" description="Low complexity" evidence="1">
    <location>
        <begin position="25"/>
        <end position="36"/>
    </location>
</feature>
<dbReference type="EMBL" id="JAGRRH010000010">
    <property type="protein sequence ID" value="KAG7363569.1"/>
    <property type="molecule type" value="Genomic_DNA"/>
</dbReference>
<dbReference type="Proteomes" id="UP000693970">
    <property type="component" value="Unassembled WGS sequence"/>
</dbReference>
<keyword evidence="3" id="KW-0347">Helicase</keyword>
<proteinExistence type="predicted"/>
<dbReference type="AlphaFoldDB" id="A0A9K3Q0F6"/>
<dbReference type="InterPro" id="IPR005114">
    <property type="entry name" value="Helicase_assoc"/>
</dbReference>
<feature type="domain" description="Helicase-associated" evidence="2">
    <location>
        <begin position="298"/>
        <end position="366"/>
    </location>
</feature>
<sequence length="415" mass="47347">MNVAMNYTYQQHLISAQMQYDASISESSDCGTSTSSNGHCTDSSLDSLEPTPLCTTQQIHLQLDGRSFYPITDDNLFPIDIASSAYPWEGPTEIEETILASLLSTQTHDAMGNRSTFETYTKHVSDGEISDNSTVSTDIFENDSEFNMEPNSIAFPNANMVPMIQHQISERPPQQFTVVTPFPLASGTLASVQRQSDVGSTDDDDDEVSLSELVSGQDRRFKPFHEEKWNQRYEELLAFRRRHGHAAVPHTYPPNQQLARWIKRQRRQYKLLQDGKPTTLTPDRQEMLDQLGFVWDSHEVNWYQKLESLIEYKRENGNCNVPTNYAKDKKLATWIKCQRRQYKLYVEKRGSSMTSERIAELNKIGFNWEIRRVCSTRAPRAKSSNTHADSASSNSDLRMLLGLPIRQVNMMPPSA</sequence>
<accession>A0A9K3Q0F6</accession>
<organism evidence="3 4">
    <name type="scientific">Nitzschia inconspicua</name>
    <dbReference type="NCBI Taxonomy" id="303405"/>
    <lineage>
        <taxon>Eukaryota</taxon>
        <taxon>Sar</taxon>
        <taxon>Stramenopiles</taxon>
        <taxon>Ochrophyta</taxon>
        <taxon>Bacillariophyta</taxon>
        <taxon>Bacillariophyceae</taxon>
        <taxon>Bacillariophycidae</taxon>
        <taxon>Bacillariales</taxon>
        <taxon>Bacillariaceae</taxon>
        <taxon>Nitzschia</taxon>
    </lineage>
</organism>
<keyword evidence="3" id="KW-0378">Hydrolase</keyword>
<keyword evidence="3" id="KW-0067">ATP-binding</keyword>
<evidence type="ECO:0000313" key="4">
    <source>
        <dbReference type="Proteomes" id="UP000693970"/>
    </source>
</evidence>
<feature type="region of interest" description="Disordered" evidence="1">
    <location>
        <begin position="25"/>
        <end position="44"/>
    </location>
</feature>
<evidence type="ECO:0000259" key="2">
    <source>
        <dbReference type="Pfam" id="PF03457"/>
    </source>
</evidence>
<dbReference type="Pfam" id="PF03457">
    <property type="entry name" value="HA"/>
    <property type="match status" value="2"/>
</dbReference>
<keyword evidence="4" id="KW-1185">Reference proteome</keyword>
<dbReference type="PANTHER" id="PTHR33418:SF1">
    <property type="entry name" value="HELICASE-ASSOCIATED DOMAIN-CONTAINING PROTEIN"/>
    <property type="match status" value="1"/>
</dbReference>
<keyword evidence="3" id="KW-0547">Nucleotide-binding</keyword>
<evidence type="ECO:0000313" key="3">
    <source>
        <dbReference type="EMBL" id="KAG7363569.1"/>
    </source>
</evidence>
<reference evidence="3" key="1">
    <citation type="journal article" date="2021" name="Sci. Rep.">
        <title>Diploid genomic architecture of Nitzschia inconspicua, an elite biomass production diatom.</title>
        <authorList>
            <person name="Oliver A."/>
            <person name="Podell S."/>
            <person name="Pinowska A."/>
            <person name="Traller J.C."/>
            <person name="Smith S.R."/>
            <person name="McClure R."/>
            <person name="Beliaev A."/>
            <person name="Bohutskyi P."/>
            <person name="Hill E.A."/>
            <person name="Rabines A."/>
            <person name="Zheng H."/>
            <person name="Allen L.Z."/>
            <person name="Kuo A."/>
            <person name="Grigoriev I.V."/>
            <person name="Allen A.E."/>
            <person name="Hazlebeck D."/>
            <person name="Allen E.E."/>
        </authorList>
    </citation>
    <scope>NUCLEOTIDE SEQUENCE</scope>
    <source>
        <strain evidence="3">Hildebrandi</strain>
    </source>
</reference>
<reference evidence="3" key="2">
    <citation type="submission" date="2021-04" db="EMBL/GenBank/DDBJ databases">
        <authorList>
            <person name="Podell S."/>
        </authorList>
    </citation>
    <scope>NUCLEOTIDE SEQUENCE</scope>
    <source>
        <strain evidence="3">Hildebrandi</strain>
    </source>
</reference>
<dbReference type="OrthoDB" id="498381at2759"/>
<dbReference type="GO" id="GO:0004386">
    <property type="term" value="F:helicase activity"/>
    <property type="evidence" value="ECO:0007669"/>
    <property type="project" value="UniProtKB-KW"/>
</dbReference>